<sequence>MPWTQHGHWMGPGVEPAEGRPDPVAKCTYSACPSCLRDILRTLAREPHLRWDETSGRVIDPTGPSTRPTLVITFPEIDVDAAVDHHKRLNAAAESLGRAGATWKVSEGWYCINLRTWGAADELQAEAVPLPRGWTMRIK</sequence>
<gene>
    <name evidence="2" type="ORF">GCM10022254_09480</name>
</gene>
<organism evidence="2 3">
    <name type="scientific">Actinomadura meridiana</name>
    <dbReference type="NCBI Taxonomy" id="559626"/>
    <lineage>
        <taxon>Bacteria</taxon>
        <taxon>Bacillati</taxon>
        <taxon>Actinomycetota</taxon>
        <taxon>Actinomycetes</taxon>
        <taxon>Streptosporangiales</taxon>
        <taxon>Thermomonosporaceae</taxon>
        <taxon>Actinomadura</taxon>
    </lineage>
</organism>
<keyword evidence="3" id="KW-1185">Reference proteome</keyword>
<evidence type="ECO:0000313" key="3">
    <source>
        <dbReference type="Proteomes" id="UP001501710"/>
    </source>
</evidence>
<evidence type="ECO:0000313" key="2">
    <source>
        <dbReference type="EMBL" id="GAA4226004.1"/>
    </source>
</evidence>
<evidence type="ECO:0000256" key="1">
    <source>
        <dbReference type="SAM" id="MobiDB-lite"/>
    </source>
</evidence>
<reference evidence="3" key="1">
    <citation type="journal article" date="2019" name="Int. J. Syst. Evol. Microbiol.">
        <title>The Global Catalogue of Microorganisms (GCM) 10K type strain sequencing project: providing services to taxonomists for standard genome sequencing and annotation.</title>
        <authorList>
            <consortium name="The Broad Institute Genomics Platform"/>
            <consortium name="The Broad Institute Genome Sequencing Center for Infectious Disease"/>
            <person name="Wu L."/>
            <person name="Ma J."/>
        </authorList>
    </citation>
    <scope>NUCLEOTIDE SEQUENCE [LARGE SCALE GENOMIC DNA]</scope>
    <source>
        <strain evidence="3">JCM 17440</strain>
    </source>
</reference>
<comment type="caution">
    <text evidence="2">The sequence shown here is derived from an EMBL/GenBank/DDBJ whole genome shotgun (WGS) entry which is preliminary data.</text>
</comment>
<accession>A0ABP8BTX0</accession>
<name>A0ABP8BTX0_9ACTN</name>
<protein>
    <submittedName>
        <fullName evidence="2">Uncharacterized protein</fullName>
    </submittedName>
</protein>
<proteinExistence type="predicted"/>
<dbReference type="RefSeq" id="WP_344890286.1">
    <property type="nucleotide sequence ID" value="NZ_BAABAS010000004.1"/>
</dbReference>
<dbReference type="Proteomes" id="UP001501710">
    <property type="component" value="Unassembled WGS sequence"/>
</dbReference>
<feature type="region of interest" description="Disordered" evidence="1">
    <location>
        <begin position="1"/>
        <end position="21"/>
    </location>
</feature>
<dbReference type="EMBL" id="BAABAS010000004">
    <property type="protein sequence ID" value="GAA4226004.1"/>
    <property type="molecule type" value="Genomic_DNA"/>
</dbReference>